<evidence type="ECO:0000313" key="5">
    <source>
        <dbReference type="EMBL" id="GJE25724.1"/>
    </source>
</evidence>
<evidence type="ECO:0000256" key="2">
    <source>
        <dbReference type="ARBA" id="ARBA00022630"/>
    </source>
</evidence>
<dbReference type="InterPro" id="IPR002938">
    <property type="entry name" value="FAD-bd"/>
</dbReference>
<dbReference type="EMBL" id="BPQV01000002">
    <property type="protein sequence ID" value="GJE25724.1"/>
    <property type="molecule type" value="Genomic_DNA"/>
</dbReference>
<sequence>MAVPERTDILICGAGPSGLALAVALAHRGIPFLLCDRLAEGQNTSRAAVVHARTLERLEMLGVAETLVAQGNPVPVFTMRERDEVLLRLDFSGLPTAYPYALILPQNRTEAALRQRLRELGGAIHWRHAVESVAVKWEGAEVVLRDEAETLATVSARFVVAADGFHSTVREAAGIPFRTGTYAQSFVLADVRGPWPLGAQEVQLFLGERGLMVAAPFAADHLRLVATCDEAEPHPPLDLFRAILAERGPAGARLDALVWSSRFRVHHGVAARYRAGPLFLVGDAAHVHSPAGGQGMNTGIQDAIRLGALLADVLRDGADPASLDRYEAERRPVAEGVVAMTDRMTRLAALRGGLPRAARNLLLRGVGRLPALRRVIATRIAELDV</sequence>
<reference evidence="5" key="2">
    <citation type="submission" date="2021-08" db="EMBL/GenBank/DDBJ databases">
        <authorList>
            <person name="Tani A."/>
            <person name="Ola A."/>
            <person name="Ogura Y."/>
            <person name="Katsura K."/>
            <person name="Hayashi T."/>
        </authorList>
    </citation>
    <scope>NUCLEOTIDE SEQUENCE</scope>
    <source>
        <strain evidence="5">NBRC 15689</strain>
    </source>
</reference>
<feature type="domain" description="FAD-binding" evidence="4">
    <location>
        <begin position="6"/>
        <end position="339"/>
    </location>
</feature>
<dbReference type="SUPFAM" id="SSF51905">
    <property type="entry name" value="FAD/NAD(P)-binding domain"/>
    <property type="match status" value="1"/>
</dbReference>
<comment type="caution">
    <text evidence="5">The sequence shown here is derived from an EMBL/GenBank/DDBJ whole genome shotgun (WGS) entry which is preliminary data.</text>
</comment>
<keyword evidence="3" id="KW-0274">FAD</keyword>
<dbReference type="PRINTS" id="PR00420">
    <property type="entry name" value="RNGMNOXGNASE"/>
</dbReference>
<dbReference type="PANTHER" id="PTHR43004:SF19">
    <property type="entry name" value="BINDING MONOOXYGENASE, PUTATIVE (JCVI)-RELATED"/>
    <property type="match status" value="1"/>
</dbReference>
<accession>A0ABQ4T458</accession>
<evidence type="ECO:0000259" key="4">
    <source>
        <dbReference type="Pfam" id="PF01494"/>
    </source>
</evidence>
<dbReference type="Gene3D" id="3.30.70.2450">
    <property type="match status" value="1"/>
</dbReference>
<evidence type="ECO:0000313" key="6">
    <source>
        <dbReference type="Proteomes" id="UP001055156"/>
    </source>
</evidence>
<dbReference type="Proteomes" id="UP001055156">
    <property type="component" value="Unassembled WGS sequence"/>
</dbReference>
<dbReference type="InterPro" id="IPR036188">
    <property type="entry name" value="FAD/NAD-bd_sf"/>
</dbReference>
<dbReference type="RefSeq" id="WP_238309690.1">
    <property type="nucleotide sequence ID" value="NZ_BPQV01000002.1"/>
</dbReference>
<proteinExistence type="predicted"/>
<reference evidence="5" key="1">
    <citation type="journal article" date="2021" name="Front. Microbiol.">
        <title>Comprehensive Comparative Genomics and Phenotyping of Methylobacterium Species.</title>
        <authorList>
            <person name="Alessa O."/>
            <person name="Ogura Y."/>
            <person name="Fujitani Y."/>
            <person name="Takami H."/>
            <person name="Hayashi T."/>
            <person name="Sahin N."/>
            <person name="Tani A."/>
        </authorList>
    </citation>
    <scope>NUCLEOTIDE SEQUENCE</scope>
    <source>
        <strain evidence="5">NBRC 15689</strain>
    </source>
</reference>
<evidence type="ECO:0000256" key="3">
    <source>
        <dbReference type="ARBA" id="ARBA00022827"/>
    </source>
</evidence>
<keyword evidence="2" id="KW-0285">Flavoprotein</keyword>
<dbReference type="InterPro" id="IPR050641">
    <property type="entry name" value="RIFMO-like"/>
</dbReference>
<evidence type="ECO:0000256" key="1">
    <source>
        <dbReference type="ARBA" id="ARBA00001974"/>
    </source>
</evidence>
<comment type="cofactor">
    <cofactor evidence="1">
        <name>FAD</name>
        <dbReference type="ChEBI" id="CHEBI:57692"/>
    </cofactor>
</comment>
<protein>
    <submittedName>
        <fullName evidence="5">6-methylpretetramide 4-monooxygenase</fullName>
    </submittedName>
</protein>
<organism evidence="5 6">
    <name type="scientific">Methylobacterium organophilum</name>
    <dbReference type="NCBI Taxonomy" id="410"/>
    <lineage>
        <taxon>Bacteria</taxon>
        <taxon>Pseudomonadati</taxon>
        <taxon>Pseudomonadota</taxon>
        <taxon>Alphaproteobacteria</taxon>
        <taxon>Hyphomicrobiales</taxon>
        <taxon>Methylobacteriaceae</taxon>
        <taxon>Methylobacterium</taxon>
    </lineage>
</organism>
<dbReference type="Pfam" id="PF01494">
    <property type="entry name" value="FAD_binding_3"/>
    <property type="match status" value="1"/>
</dbReference>
<dbReference type="PANTHER" id="PTHR43004">
    <property type="entry name" value="TRK SYSTEM POTASSIUM UPTAKE PROTEIN"/>
    <property type="match status" value="1"/>
</dbReference>
<dbReference type="Gene3D" id="3.50.50.60">
    <property type="entry name" value="FAD/NAD(P)-binding domain"/>
    <property type="match status" value="1"/>
</dbReference>
<gene>
    <name evidence="5" type="primary">oxyL</name>
    <name evidence="5" type="ORF">LKMONMHP_0563</name>
</gene>
<keyword evidence="6" id="KW-1185">Reference proteome</keyword>
<name>A0ABQ4T458_METOR</name>